<comment type="caution">
    <text evidence="2">The sequence shown here is derived from an EMBL/GenBank/DDBJ whole genome shotgun (WGS) entry which is preliminary data.</text>
</comment>
<dbReference type="EMBL" id="LGRX02023846">
    <property type="protein sequence ID" value="KAK3254256.1"/>
    <property type="molecule type" value="Genomic_DNA"/>
</dbReference>
<evidence type="ECO:0000313" key="3">
    <source>
        <dbReference type="Proteomes" id="UP001190700"/>
    </source>
</evidence>
<feature type="region of interest" description="Disordered" evidence="1">
    <location>
        <begin position="429"/>
        <end position="454"/>
    </location>
</feature>
<accession>A0AAE0F6X3</accession>
<evidence type="ECO:0000313" key="2">
    <source>
        <dbReference type="EMBL" id="KAK3254256.1"/>
    </source>
</evidence>
<feature type="compositionally biased region" description="Pro residues" evidence="1">
    <location>
        <begin position="162"/>
        <end position="174"/>
    </location>
</feature>
<feature type="compositionally biased region" description="Polar residues" evidence="1">
    <location>
        <begin position="438"/>
        <end position="454"/>
    </location>
</feature>
<evidence type="ECO:0000256" key="1">
    <source>
        <dbReference type="SAM" id="MobiDB-lite"/>
    </source>
</evidence>
<keyword evidence="3" id="KW-1185">Reference proteome</keyword>
<name>A0AAE0F6X3_9CHLO</name>
<sequence>MDTTQDLQPQVLCESLEEVIHFLGQIYVRVCREAGRLEQVCNDYKKCERFLAIRNARESEGGRQHAEAAPASSAPEHEGAHTQASAKIDEILAQAKQIRLDESRKGRKVIGSSARRPAPPSEGGKAVASPYARTRQQSARLPTSLPLTSSRRTERRTERAGAPPPAPAPAPAGAPPTSARVGSSTATRSTSTVPGSLHREPADPSNVGGCTVAEPAGGSTKGGTRRSPGSQQALVEEDTLPSTSSSHRQFGVVGASGLEGLPQQLPGSFRRSLQRFFAASREGSEKAAHSDCTSPLDSASASSGRLLGGQAEARFLQNCLHMGGDAGVSKPASMPSQQKRRSKLIAAVQSSLAMRQVLKQGISWEAALAADAPVEEVYVAASRLADTLKLKKQLQLAMPLLKGVQQEADLQAWRNRCLRTILQPLEGPPWEDAAKRSSALTTSARSKPPHSTSGLCRWLPEKCWEAGGMAVPLEIPTTLRFSTRRELVTVAQMNHSIQVICLPRV</sequence>
<feature type="region of interest" description="Disordered" evidence="1">
    <location>
        <begin position="58"/>
        <end position="84"/>
    </location>
</feature>
<protein>
    <submittedName>
        <fullName evidence="2">Uncharacterized protein</fullName>
    </submittedName>
</protein>
<dbReference type="AlphaFoldDB" id="A0AAE0F6X3"/>
<reference evidence="2 3" key="1">
    <citation type="journal article" date="2015" name="Genome Biol. Evol.">
        <title>Comparative Genomics of a Bacterivorous Green Alga Reveals Evolutionary Causalities and Consequences of Phago-Mixotrophic Mode of Nutrition.</title>
        <authorList>
            <person name="Burns J.A."/>
            <person name="Paasch A."/>
            <person name="Narechania A."/>
            <person name="Kim E."/>
        </authorList>
    </citation>
    <scope>NUCLEOTIDE SEQUENCE [LARGE SCALE GENOMIC DNA]</scope>
    <source>
        <strain evidence="2 3">PLY_AMNH</strain>
    </source>
</reference>
<gene>
    <name evidence="2" type="ORF">CYMTET_36526</name>
</gene>
<feature type="compositionally biased region" description="Low complexity" evidence="1">
    <location>
        <begin position="138"/>
        <end position="150"/>
    </location>
</feature>
<organism evidence="2 3">
    <name type="scientific">Cymbomonas tetramitiformis</name>
    <dbReference type="NCBI Taxonomy" id="36881"/>
    <lineage>
        <taxon>Eukaryota</taxon>
        <taxon>Viridiplantae</taxon>
        <taxon>Chlorophyta</taxon>
        <taxon>Pyramimonadophyceae</taxon>
        <taxon>Pyramimonadales</taxon>
        <taxon>Pyramimonadaceae</taxon>
        <taxon>Cymbomonas</taxon>
    </lineage>
</organism>
<dbReference type="Proteomes" id="UP001190700">
    <property type="component" value="Unassembled WGS sequence"/>
</dbReference>
<feature type="region of interest" description="Disordered" evidence="1">
    <location>
        <begin position="98"/>
        <end position="248"/>
    </location>
</feature>
<proteinExistence type="predicted"/>
<feature type="compositionally biased region" description="Polar residues" evidence="1">
    <location>
        <begin position="180"/>
        <end position="194"/>
    </location>
</feature>